<evidence type="ECO:0000313" key="3">
    <source>
        <dbReference type="EMBL" id="OQO06441.1"/>
    </source>
</evidence>
<keyword evidence="4" id="KW-1185">Reference proteome</keyword>
<evidence type="ECO:0000256" key="1">
    <source>
        <dbReference type="SAM" id="MobiDB-lite"/>
    </source>
</evidence>
<dbReference type="SUPFAM" id="SSF54495">
    <property type="entry name" value="UBC-like"/>
    <property type="match status" value="1"/>
</dbReference>
<dbReference type="Proteomes" id="UP000192596">
    <property type="component" value="Unassembled WGS sequence"/>
</dbReference>
<dbReference type="CDD" id="cd23814">
    <property type="entry name" value="UEV_AKTIP"/>
    <property type="match status" value="1"/>
</dbReference>
<evidence type="ECO:0000259" key="2">
    <source>
        <dbReference type="Pfam" id="PF00179"/>
    </source>
</evidence>
<dbReference type="InterPro" id="IPR016135">
    <property type="entry name" value="UBQ-conjugating_enzyme/RWD"/>
</dbReference>
<comment type="caution">
    <text evidence="3">The sequence shown here is derived from an EMBL/GenBank/DDBJ whole genome shotgun (WGS) entry which is preliminary data.</text>
</comment>
<protein>
    <recommendedName>
        <fullName evidence="2">UBC core domain-containing protein</fullName>
    </recommendedName>
</protein>
<feature type="compositionally biased region" description="Polar residues" evidence="1">
    <location>
        <begin position="212"/>
        <end position="222"/>
    </location>
</feature>
<dbReference type="Gene3D" id="3.10.110.10">
    <property type="entry name" value="Ubiquitin Conjugating Enzyme"/>
    <property type="match status" value="1"/>
</dbReference>
<evidence type="ECO:0000313" key="4">
    <source>
        <dbReference type="Proteomes" id="UP000192596"/>
    </source>
</evidence>
<name>A0A1V8T5B3_9PEZI</name>
<feature type="region of interest" description="Disordered" evidence="1">
    <location>
        <begin position="188"/>
        <end position="233"/>
    </location>
</feature>
<gene>
    <name evidence="3" type="ORF">B0A48_08224</name>
</gene>
<dbReference type="AlphaFoldDB" id="A0A1V8T5B3"/>
<dbReference type="EMBL" id="NAJO01000016">
    <property type="protein sequence ID" value="OQO06441.1"/>
    <property type="molecule type" value="Genomic_DNA"/>
</dbReference>
<feature type="domain" description="UBC core" evidence="2">
    <location>
        <begin position="16"/>
        <end position="85"/>
    </location>
</feature>
<dbReference type="OrthoDB" id="5596422at2759"/>
<accession>A0A1V8T5B3</accession>
<dbReference type="InParanoid" id="A0A1V8T5B3"/>
<reference evidence="4" key="1">
    <citation type="submission" date="2017-03" db="EMBL/GenBank/DDBJ databases">
        <title>Genomes of endolithic fungi from Antarctica.</title>
        <authorList>
            <person name="Coleine C."/>
            <person name="Masonjones S."/>
            <person name="Stajich J.E."/>
        </authorList>
    </citation>
    <scope>NUCLEOTIDE SEQUENCE [LARGE SCALE GENOMIC DNA]</scope>
    <source>
        <strain evidence="4">CCFEE 5527</strain>
    </source>
</reference>
<proteinExistence type="predicted"/>
<organism evidence="3 4">
    <name type="scientific">Cryoendolithus antarcticus</name>
    <dbReference type="NCBI Taxonomy" id="1507870"/>
    <lineage>
        <taxon>Eukaryota</taxon>
        <taxon>Fungi</taxon>
        <taxon>Dikarya</taxon>
        <taxon>Ascomycota</taxon>
        <taxon>Pezizomycotina</taxon>
        <taxon>Dothideomycetes</taxon>
        <taxon>Dothideomycetidae</taxon>
        <taxon>Cladosporiales</taxon>
        <taxon>Cladosporiaceae</taxon>
        <taxon>Cryoendolithus</taxon>
    </lineage>
</organism>
<dbReference type="STRING" id="1507870.A0A1V8T5B3"/>
<dbReference type="InterPro" id="IPR000608">
    <property type="entry name" value="UBC"/>
</dbReference>
<sequence>MTLKARSLTRQKLSIEFASIKHVCPPGVYVAPLPEDALRWTGVLFARKAPYTNAILKFEIDFPEGYPLCAPIITFEQDVFHPLVTPLTTYSYSSRDRDANTISSGDDGRLPPGGLSLREGFPEWFCTNGQDLRHEDTASTVAPPHILHVLHYLRLIFTAPELLDELLLAGAANPSAWHAWQAHRKRAVSNRAQPPAVCSRDEGRSSDAISERSPSPRGSVQQPGGARRPGEWNWNGVWEDRVRRVVTASQSESALYGADSASVINFTKRDTSEHDAAFEAHGT</sequence>
<dbReference type="Pfam" id="PF00179">
    <property type="entry name" value="UQ_con"/>
    <property type="match status" value="1"/>
</dbReference>